<dbReference type="PROSITE" id="PS50127">
    <property type="entry name" value="UBC_2"/>
    <property type="match status" value="1"/>
</dbReference>
<evidence type="ECO:0000256" key="5">
    <source>
        <dbReference type="PROSITE-ProRule" id="PRU10133"/>
    </source>
</evidence>
<gene>
    <name evidence="9" type="ORF">ANN_14934</name>
</gene>
<dbReference type="InterPro" id="IPR042614">
    <property type="entry name" value="UBCD4_UBA"/>
</dbReference>
<dbReference type="PANTHER" id="PTHR24068">
    <property type="entry name" value="UBIQUITIN-CONJUGATING ENZYME E2"/>
    <property type="match status" value="1"/>
</dbReference>
<reference evidence="9 10" key="1">
    <citation type="journal article" date="2022" name="Allergy">
        <title>Genome assembly and annotation of Periplaneta americana reveal a comprehensive cockroach allergen profile.</title>
        <authorList>
            <person name="Wang L."/>
            <person name="Xiong Q."/>
            <person name="Saelim N."/>
            <person name="Wang L."/>
            <person name="Nong W."/>
            <person name="Wan A.T."/>
            <person name="Shi M."/>
            <person name="Liu X."/>
            <person name="Cao Q."/>
            <person name="Hui J.H.L."/>
            <person name="Sookrung N."/>
            <person name="Leung T.F."/>
            <person name="Tungtrongchitr A."/>
            <person name="Tsui S.K.W."/>
        </authorList>
    </citation>
    <scope>NUCLEOTIDE SEQUENCE [LARGE SCALE GENOMIC DNA]</scope>
    <source>
        <strain evidence="9">PWHHKU_190912</strain>
    </source>
</reference>
<evidence type="ECO:0000259" key="8">
    <source>
        <dbReference type="PROSITE" id="PS50127"/>
    </source>
</evidence>
<feature type="active site" description="Glycyl thioester intermediate" evidence="5">
    <location>
        <position position="272"/>
    </location>
</feature>
<dbReference type="InterPro" id="IPR000608">
    <property type="entry name" value="UBC"/>
</dbReference>
<evidence type="ECO:0000256" key="2">
    <source>
        <dbReference type="ARBA" id="ARBA00022741"/>
    </source>
</evidence>
<comment type="similarity">
    <text evidence="6">Belongs to the ubiquitin-conjugating enzyme family.</text>
</comment>
<accession>A0ABQ8SZ51</accession>
<proteinExistence type="inferred from homology"/>
<comment type="caution">
    <text evidence="9">The sequence shown here is derived from an EMBL/GenBank/DDBJ whole genome shotgun (WGS) entry which is preliminary data.</text>
</comment>
<dbReference type="InterPro" id="IPR009060">
    <property type="entry name" value="UBA-like_sf"/>
</dbReference>
<keyword evidence="2 6" id="KW-0547">Nucleotide-binding</keyword>
<dbReference type="Gene3D" id="1.10.8.10">
    <property type="entry name" value="DNA helicase RuvA subunit, C-terminal domain"/>
    <property type="match status" value="1"/>
</dbReference>
<evidence type="ECO:0000256" key="3">
    <source>
        <dbReference type="ARBA" id="ARBA00022786"/>
    </source>
</evidence>
<keyword evidence="10" id="KW-1185">Reference proteome</keyword>
<dbReference type="CDD" id="cd14391">
    <property type="entry name" value="UBA_II_E2_UBCD4"/>
    <property type="match status" value="1"/>
</dbReference>
<keyword evidence="4 6" id="KW-0067">ATP-binding</keyword>
<name>A0ABQ8SZ51_PERAM</name>
<evidence type="ECO:0000259" key="7">
    <source>
        <dbReference type="PROSITE" id="PS50030"/>
    </source>
</evidence>
<keyword evidence="3 6" id="KW-0833">Ubl conjugation pathway</keyword>
<organism evidence="9 10">
    <name type="scientific">Periplaneta americana</name>
    <name type="common">American cockroach</name>
    <name type="synonym">Blatta americana</name>
    <dbReference type="NCBI Taxonomy" id="6978"/>
    <lineage>
        <taxon>Eukaryota</taxon>
        <taxon>Metazoa</taxon>
        <taxon>Ecdysozoa</taxon>
        <taxon>Arthropoda</taxon>
        <taxon>Hexapoda</taxon>
        <taxon>Insecta</taxon>
        <taxon>Pterygota</taxon>
        <taxon>Neoptera</taxon>
        <taxon>Polyneoptera</taxon>
        <taxon>Dictyoptera</taxon>
        <taxon>Blattodea</taxon>
        <taxon>Blattoidea</taxon>
        <taxon>Blattidae</taxon>
        <taxon>Blattinae</taxon>
        <taxon>Periplaneta</taxon>
    </lineage>
</organism>
<evidence type="ECO:0000256" key="4">
    <source>
        <dbReference type="ARBA" id="ARBA00022840"/>
    </source>
</evidence>
<evidence type="ECO:0000256" key="1">
    <source>
        <dbReference type="ARBA" id="ARBA00022679"/>
    </source>
</evidence>
<protein>
    <recommendedName>
        <fullName evidence="11">E2 ubiquitin-conjugating enzyme</fullName>
    </recommendedName>
</protein>
<sequence length="379" mass="43525">MANIAAQRIKREFKEVIKKFRERTAEATKAIYRIKNIASLSLKTATSLFDTAISPIVTYGLDLIWEKLTVNDIERIEKVKARFLKCALRMGKYAPSRLAYELAKETFYIEDLRLNLPSTGASTNLLDRRRAKRAEIDIDFYGTTAMIDHNWTRENQEQRHTITRLAIHGFHHKICRNKTFHTPNAECVFHLTDKRLCYYVAVAKCAIKVELVNDNYTELKGEIAGPPETPYEGGTFVLEIKVPETYPFNPPKVRFITKIWHPNISSVTGAICLDILKDQWAAAMTLRTVLLSLQALLAAAEPDDPQDAVVAKQFKENQDMFRQTARHWTFIYAGGPHKNSDFDLKIRRLTDMGIEDHQARVALSSYNWDLERATEQLFS</sequence>
<evidence type="ECO:0000313" key="9">
    <source>
        <dbReference type="EMBL" id="KAJ4438980.1"/>
    </source>
</evidence>
<feature type="domain" description="UBC core" evidence="8">
    <location>
        <begin position="186"/>
        <end position="334"/>
    </location>
</feature>
<dbReference type="EMBL" id="JAJSOF020000019">
    <property type="protein sequence ID" value="KAJ4438980.1"/>
    <property type="molecule type" value="Genomic_DNA"/>
</dbReference>
<dbReference type="CDD" id="cd23800">
    <property type="entry name" value="UBCc_UBE2K"/>
    <property type="match status" value="1"/>
</dbReference>
<dbReference type="Proteomes" id="UP001148838">
    <property type="component" value="Unassembled WGS sequence"/>
</dbReference>
<dbReference type="PROSITE" id="PS50030">
    <property type="entry name" value="UBA"/>
    <property type="match status" value="1"/>
</dbReference>
<dbReference type="Gene3D" id="3.10.110.10">
    <property type="entry name" value="Ubiquitin Conjugating Enzyme"/>
    <property type="match status" value="1"/>
</dbReference>
<keyword evidence="1" id="KW-0808">Transferase</keyword>
<dbReference type="InterPro" id="IPR015940">
    <property type="entry name" value="UBA"/>
</dbReference>
<dbReference type="Pfam" id="PF00179">
    <property type="entry name" value="UQ_con"/>
    <property type="match status" value="1"/>
</dbReference>
<dbReference type="PROSITE" id="PS00183">
    <property type="entry name" value="UBC_1"/>
    <property type="match status" value="1"/>
</dbReference>
<evidence type="ECO:0000313" key="10">
    <source>
        <dbReference type="Proteomes" id="UP001148838"/>
    </source>
</evidence>
<dbReference type="InterPro" id="IPR016135">
    <property type="entry name" value="UBQ-conjugating_enzyme/RWD"/>
</dbReference>
<dbReference type="SMART" id="SM00165">
    <property type="entry name" value="UBA"/>
    <property type="match status" value="1"/>
</dbReference>
<dbReference type="SUPFAM" id="SSF54495">
    <property type="entry name" value="UBC-like"/>
    <property type="match status" value="1"/>
</dbReference>
<evidence type="ECO:0008006" key="11">
    <source>
        <dbReference type="Google" id="ProtNLM"/>
    </source>
</evidence>
<dbReference type="InterPro" id="IPR023313">
    <property type="entry name" value="UBQ-conjugating_AS"/>
</dbReference>
<feature type="domain" description="UBA" evidence="7">
    <location>
        <begin position="337"/>
        <end position="379"/>
    </location>
</feature>
<dbReference type="SUPFAM" id="SSF46934">
    <property type="entry name" value="UBA-like"/>
    <property type="match status" value="1"/>
</dbReference>
<evidence type="ECO:0000256" key="6">
    <source>
        <dbReference type="RuleBase" id="RU362109"/>
    </source>
</evidence>
<dbReference type="SMART" id="SM00212">
    <property type="entry name" value="UBCc"/>
    <property type="match status" value="1"/>
</dbReference>